<feature type="domain" description="DUF1707" evidence="3">
    <location>
        <begin position="31"/>
        <end position="82"/>
    </location>
</feature>
<dbReference type="InterPro" id="IPR012551">
    <property type="entry name" value="DUF1707_SHOCT-like"/>
</dbReference>
<evidence type="ECO:0000313" key="5">
    <source>
        <dbReference type="Proteomes" id="UP000319263"/>
    </source>
</evidence>
<feature type="transmembrane region" description="Helical" evidence="2">
    <location>
        <begin position="111"/>
        <end position="131"/>
    </location>
</feature>
<feature type="transmembrane region" description="Helical" evidence="2">
    <location>
        <begin position="137"/>
        <end position="160"/>
    </location>
</feature>
<accession>A0A516PXN6</accession>
<dbReference type="Proteomes" id="UP000319263">
    <property type="component" value="Chromosome"/>
</dbReference>
<keyword evidence="2" id="KW-0812">Transmembrane</keyword>
<dbReference type="Pfam" id="PF08044">
    <property type="entry name" value="DUF1707"/>
    <property type="match status" value="1"/>
</dbReference>
<proteinExistence type="predicted"/>
<keyword evidence="2" id="KW-1133">Transmembrane helix</keyword>
<keyword evidence="5" id="KW-1185">Reference proteome</keyword>
<evidence type="ECO:0000313" key="4">
    <source>
        <dbReference type="EMBL" id="QDP95938.1"/>
    </source>
</evidence>
<dbReference type="KEGG" id="mik:FOE78_08530"/>
<name>A0A516PXN6_9ACTN</name>
<gene>
    <name evidence="4" type="ORF">FOE78_08530</name>
</gene>
<reference evidence="4 5" key="1">
    <citation type="submission" date="2019-07" db="EMBL/GenBank/DDBJ databases">
        <title>Microlunatus dokdonensis sp. nov. isolated from the rhizospheric soil of the wild plant Elymus tsukushiensis.</title>
        <authorList>
            <person name="Ghim S.-Y."/>
            <person name="Hwang Y.-J."/>
            <person name="Son J.-S."/>
            <person name="Shin J.-H."/>
        </authorList>
    </citation>
    <scope>NUCLEOTIDE SEQUENCE [LARGE SCALE GENOMIC DNA]</scope>
    <source>
        <strain evidence="4 5">KUDC0627</strain>
    </source>
</reference>
<evidence type="ECO:0000259" key="3">
    <source>
        <dbReference type="Pfam" id="PF08044"/>
    </source>
</evidence>
<evidence type="ECO:0000256" key="2">
    <source>
        <dbReference type="SAM" id="Phobius"/>
    </source>
</evidence>
<dbReference type="OrthoDB" id="3534574at2"/>
<sequence length="175" mass="18234">MIISMQSHSPGRPGPAHRPGFGELTWYGGERIGDVERSATCDALADHFAAGRLGSEDLEYRLNLAVQAVTRDDLLRLTADLPASGPSAAPTVRQPTPGGLQPPRSWPAMSVLAALGLIGSLLIAGGMLIVLGLVSPVLFLGACVGGLAAAVGGASAGYLLQQHVRLRRPDEPERR</sequence>
<dbReference type="RefSeq" id="WP_143985904.1">
    <property type="nucleotide sequence ID" value="NZ_CP041692.1"/>
</dbReference>
<organism evidence="4 5">
    <name type="scientific">Microlunatus elymi</name>
    <dbReference type="NCBI Taxonomy" id="2596828"/>
    <lineage>
        <taxon>Bacteria</taxon>
        <taxon>Bacillati</taxon>
        <taxon>Actinomycetota</taxon>
        <taxon>Actinomycetes</taxon>
        <taxon>Propionibacteriales</taxon>
        <taxon>Propionibacteriaceae</taxon>
        <taxon>Microlunatus</taxon>
    </lineage>
</organism>
<feature type="region of interest" description="Disordered" evidence="1">
    <location>
        <begin position="1"/>
        <end position="20"/>
    </location>
</feature>
<dbReference type="AlphaFoldDB" id="A0A516PXN6"/>
<dbReference type="EMBL" id="CP041692">
    <property type="protein sequence ID" value="QDP95938.1"/>
    <property type="molecule type" value="Genomic_DNA"/>
</dbReference>
<keyword evidence="2" id="KW-0472">Membrane</keyword>
<evidence type="ECO:0000256" key="1">
    <source>
        <dbReference type="SAM" id="MobiDB-lite"/>
    </source>
</evidence>
<protein>
    <submittedName>
        <fullName evidence="4">DUF1707 domain-containing protein</fullName>
    </submittedName>
</protein>